<feature type="chain" id="PRO_5005194228" evidence="15">
    <location>
        <begin position="34"/>
        <end position="1015"/>
    </location>
</feature>
<dbReference type="SUPFAM" id="SSF53706">
    <property type="entry name" value="Formate dehydrogenase/DMSO reductase, domains 1-3"/>
    <property type="match status" value="1"/>
</dbReference>
<dbReference type="GO" id="GO:0047111">
    <property type="term" value="F:formate dehydrogenase (cytochrome-c-553) activity"/>
    <property type="evidence" value="ECO:0007669"/>
    <property type="project" value="InterPro"/>
</dbReference>
<feature type="domain" description="4Fe-4S Mo/W bis-MGD-type" evidence="16">
    <location>
        <begin position="43"/>
        <end position="106"/>
    </location>
</feature>
<evidence type="ECO:0000256" key="9">
    <source>
        <dbReference type="ARBA" id="ARBA00022764"/>
    </source>
</evidence>
<evidence type="ECO:0000256" key="15">
    <source>
        <dbReference type="SAM" id="SignalP"/>
    </source>
</evidence>
<evidence type="ECO:0000256" key="6">
    <source>
        <dbReference type="ARBA" id="ARBA00022505"/>
    </source>
</evidence>
<dbReference type="InterPro" id="IPR006443">
    <property type="entry name" value="Formate-DH-alph_fdnG"/>
</dbReference>
<keyword evidence="11 17" id="KW-0560">Oxidoreductase</keyword>
<dbReference type="CDD" id="cd02792">
    <property type="entry name" value="MopB_CT_Formate-Dh-Na-like"/>
    <property type="match status" value="1"/>
</dbReference>
<dbReference type="Gene3D" id="3.40.228.10">
    <property type="entry name" value="Dimethylsulfoxide Reductase, domain 2"/>
    <property type="match status" value="2"/>
</dbReference>
<dbReference type="FunFam" id="3.40.50.740:FF:000007">
    <property type="entry name" value="Formate dehydrogenase, alpha subunit, selenocysteine-containing"/>
    <property type="match status" value="1"/>
</dbReference>
<dbReference type="GO" id="GO:0009061">
    <property type="term" value="P:anaerobic respiration"/>
    <property type="evidence" value="ECO:0007669"/>
    <property type="project" value="TreeGrafter"/>
</dbReference>
<keyword evidence="14" id="KW-0520">NAD</keyword>
<dbReference type="GO" id="GO:0008863">
    <property type="term" value="F:formate dehydrogenase (NAD+) activity"/>
    <property type="evidence" value="ECO:0007669"/>
    <property type="project" value="InterPro"/>
</dbReference>
<keyword evidence="18" id="KW-1185">Reference proteome</keyword>
<dbReference type="Proteomes" id="UP000044377">
    <property type="component" value="Unassembled WGS sequence"/>
</dbReference>
<keyword evidence="9" id="KW-0574">Periplasm</keyword>
<dbReference type="FunFam" id="3.40.228.10:FF:000009">
    <property type="entry name" value="Formate dehydrogenase, alpha subunit, selenocysteine-containing"/>
    <property type="match status" value="1"/>
</dbReference>
<dbReference type="Gene3D" id="3.30.200.210">
    <property type="match status" value="1"/>
</dbReference>
<comment type="subcellular location">
    <subcellularLocation>
        <location evidence="3">Periplasm</location>
    </subcellularLocation>
</comment>
<dbReference type="FunFam" id="3.40.228.10:FF:000006">
    <property type="entry name" value="Formate dehydrogenase, alpha subunit, selenocysteine-containing"/>
    <property type="match status" value="1"/>
</dbReference>
<dbReference type="AlphaFoldDB" id="A0A0G4JP13"/>
<keyword evidence="7" id="KW-0479">Metal-binding</keyword>
<evidence type="ECO:0000313" key="18">
    <source>
        <dbReference type="Proteomes" id="UP000044377"/>
    </source>
</evidence>
<evidence type="ECO:0000256" key="13">
    <source>
        <dbReference type="ARBA" id="ARBA00023014"/>
    </source>
</evidence>
<dbReference type="InterPro" id="IPR006311">
    <property type="entry name" value="TAT_signal"/>
</dbReference>
<evidence type="ECO:0000256" key="5">
    <source>
        <dbReference type="ARBA" id="ARBA00022485"/>
    </source>
</evidence>
<dbReference type="InterPro" id="IPR027467">
    <property type="entry name" value="MopterinOxRdtase_cofactor_BS"/>
</dbReference>
<dbReference type="OrthoDB" id="9810782at2"/>
<evidence type="ECO:0000256" key="11">
    <source>
        <dbReference type="ARBA" id="ARBA00023002"/>
    </source>
</evidence>
<reference evidence="18" key="1">
    <citation type="submission" date="2015-01" db="EMBL/GenBank/DDBJ databases">
        <authorList>
            <person name="Paterson Steve"/>
        </authorList>
    </citation>
    <scope>NUCLEOTIDE SEQUENCE [LARGE SCALE GENOMIC DNA]</scope>
    <source>
        <strain evidence="18">OBR1</strain>
    </source>
</reference>
<dbReference type="Gene3D" id="2.40.40.20">
    <property type="match status" value="1"/>
</dbReference>
<dbReference type="GO" id="GO:0042597">
    <property type="term" value="C:periplasmic space"/>
    <property type="evidence" value="ECO:0007669"/>
    <property type="project" value="UniProtKB-SubCell"/>
</dbReference>
<evidence type="ECO:0000256" key="8">
    <source>
        <dbReference type="ARBA" id="ARBA00022729"/>
    </source>
</evidence>
<dbReference type="EMBL" id="CGIG01000001">
    <property type="protein sequence ID" value="CPR13657.1"/>
    <property type="molecule type" value="Genomic_DNA"/>
</dbReference>
<evidence type="ECO:0000259" key="16">
    <source>
        <dbReference type="PROSITE" id="PS51669"/>
    </source>
</evidence>
<evidence type="ECO:0000313" key="17">
    <source>
        <dbReference type="EMBL" id="CPR13657.1"/>
    </source>
</evidence>
<dbReference type="InterPro" id="IPR006656">
    <property type="entry name" value="Mopterin_OxRdtase"/>
</dbReference>
<comment type="similarity">
    <text evidence="4">Belongs to the prokaryotic molybdopterin-containing oxidoreductase family.</text>
</comment>
<dbReference type="NCBIfam" id="TIGR01553">
    <property type="entry name" value="formate-DH-alph"/>
    <property type="match status" value="1"/>
</dbReference>
<dbReference type="PANTHER" id="PTHR43598:SF1">
    <property type="entry name" value="FORMATE DEHYDROGENASE-O MAJOR SUBUNIT"/>
    <property type="match status" value="1"/>
</dbReference>
<keyword evidence="8 15" id="KW-0732">Signal</keyword>
<evidence type="ECO:0000256" key="12">
    <source>
        <dbReference type="ARBA" id="ARBA00023004"/>
    </source>
</evidence>
<organism evidence="17 18">
    <name type="scientific">Brenneria goodwinii</name>
    <dbReference type="NCBI Taxonomy" id="1109412"/>
    <lineage>
        <taxon>Bacteria</taxon>
        <taxon>Pseudomonadati</taxon>
        <taxon>Pseudomonadota</taxon>
        <taxon>Gammaproteobacteria</taxon>
        <taxon>Enterobacterales</taxon>
        <taxon>Pectobacteriaceae</taxon>
        <taxon>Brenneria</taxon>
    </lineage>
</organism>
<dbReference type="FunFam" id="2.40.40.20:FF:000017">
    <property type="entry name" value="Formate dehydrogenase, alpha subunit"/>
    <property type="match status" value="1"/>
</dbReference>
<protein>
    <submittedName>
        <fullName evidence="17">Formate dehydrogenase O alpha subunit @ selenocysteine-containing</fullName>
        <ecNumber evidence="17">1.2.1.2</ecNumber>
    </submittedName>
</protein>
<proteinExistence type="inferred from homology"/>
<accession>A0A0G4JP13</accession>
<dbReference type="STRING" id="1109412.BN1221_00053"/>
<keyword evidence="10" id="KW-0712">Selenocysteine</keyword>
<name>A0A0G4JP13_9GAMM</name>
<dbReference type="GO" id="GO:0015944">
    <property type="term" value="P:formate oxidation"/>
    <property type="evidence" value="ECO:0007669"/>
    <property type="project" value="UniProtKB-ARBA"/>
</dbReference>
<comment type="cofactor">
    <cofactor evidence="1">
        <name>Mo-bis(molybdopterin guanine dinucleotide)</name>
        <dbReference type="ChEBI" id="CHEBI:60539"/>
    </cofactor>
</comment>
<evidence type="ECO:0000256" key="4">
    <source>
        <dbReference type="ARBA" id="ARBA00010312"/>
    </source>
</evidence>
<sequence length="1015" mass="112443">MQLNRRGFFKVCAGGMAGTTLALLGFAPTEAMAAVRQYKLLRAKETRNNCTYCSVGCGILMYSLGDGAKNAKPSIFHIEGDADHPVSRGSLCPKGAGLVDYIHSKNRLLYPEYRAPGSDQWQRIGWDEAIDRIARLMKADRDANFQRTNANGDTVNRWMTTGMLCSSAASNETGVLDQKFARSLGMVAIDCQARLCHGPTVAALAPTFGRGAMTNNWVDIKNANVIIVMGGNPAEAHPVGFKWAVEAKTQNDATLIVVDPRFNRSAAVADLYAPIRAGSDAAFLLGIVNYLIANDKIHREYVVSYTNASLIVRDDFSFDEGLFSGYNENTRQYDKSSWQYELDASGFAKRDTTLSHPRCVWNLLKKHVARYTPEMVTSLCGTPVKDYAAICRTLAETCVPDKTATFMYALGWTHHTNGAQIIRAAAIIQLLLGNIGMVGGGINALRGHSNIQGYTDLGLLTTNLPGYMPLPSEKQHDLKTYLSQITPTALLPDQVNYWKNTPKFFISMMKSFYGENAQPANNWGYDWLPKWDRSYDIIAQTELMMEGKMNGYIVQGFNPVAAFANKNKATEALSKLKFMVTIDPLATETSTFWQNHGEFNDVDTRSIQTEVFRLPSSCFAEEDGSIANSGRWLQWHWAAAEPPGEALHDGKIIGKLLTRLRELYQEEGGAYPDPLMNINWNYQDPEDPTPEEVAREANGIALADIYDDSGKLILKKGQQIADFSQLRDDGTTASFCWIYAGCWTEAGNQMDRRDNADAGMGCTPNWSWSWPQNRRILYNRASADLQGKPWDKKRKLMEWNGEKWSGIDIPDFASTVPPGKDTGPFIMLPEGLARLFSVDKLVDGPFPEHYEPIETPLGTNPLHPAVISNPAARLFASDAKTMGAAKDFPYVATTYSITELFRHWTKHARLNAIAQPEQFIEIGENLAQSKGIRAGDEVRVSCQRGYIKAKAVVTKRIKTLNIAGQSVETVGIPCHWGFEGATRKGFLANTLTPSVGDANSQTPEYKAFLVNIEKV</sequence>
<evidence type="ECO:0000256" key="3">
    <source>
        <dbReference type="ARBA" id="ARBA00004418"/>
    </source>
</evidence>
<gene>
    <name evidence="17" type="ORF">BN1221_00053</name>
</gene>
<evidence type="ECO:0000256" key="7">
    <source>
        <dbReference type="ARBA" id="ARBA00022723"/>
    </source>
</evidence>
<dbReference type="Gene3D" id="3.40.50.740">
    <property type="match status" value="1"/>
</dbReference>
<dbReference type="SMART" id="SM00926">
    <property type="entry name" value="Molybdop_Fe4S4"/>
    <property type="match status" value="1"/>
</dbReference>
<dbReference type="CDD" id="cd02752">
    <property type="entry name" value="MopB_Formate-Dh-Na-like"/>
    <property type="match status" value="1"/>
</dbReference>
<dbReference type="PANTHER" id="PTHR43598">
    <property type="entry name" value="TUNGSTEN-CONTAINING FORMYLMETHANOFURAN DEHYDROGENASE 2 SUBUNIT B"/>
    <property type="match status" value="1"/>
</dbReference>
<dbReference type="InterPro" id="IPR006657">
    <property type="entry name" value="MoPterin_dinucl-bd_dom"/>
</dbReference>
<evidence type="ECO:0000256" key="2">
    <source>
        <dbReference type="ARBA" id="ARBA00001966"/>
    </source>
</evidence>
<dbReference type="GO" id="GO:0009326">
    <property type="term" value="C:formate dehydrogenase complex"/>
    <property type="evidence" value="ECO:0007669"/>
    <property type="project" value="UniProtKB-ARBA"/>
</dbReference>
<keyword evidence="12" id="KW-0408">Iron</keyword>
<dbReference type="InterPro" id="IPR009010">
    <property type="entry name" value="Asp_de-COase-like_dom_sf"/>
</dbReference>
<dbReference type="GO" id="GO:0051539">
    <property type="term" value="F:4 iron, 4 sulfur cluster binding"/>
    <property type="evidence" value="ECO:0007669"/>
    <property type="project" value="UniProtKB-KW"/>
</dbReference>
<dbReference type="PROSITE" id="PS51318">
    <property type="entry name" value="TAT"/>
    <property type="match status" value="1"/>
</dbReference>
<dbReference type="Pfam" id="PF04879">
    <property type="entry name" value="Molybdop_Fe4S4"/>
    <property type="match status" value="1"/>
</dbReference>
<evidence type="ECO:0000256" key="14">
    <source>
        <dbReference type="ARBA" id="ARBA00023027"/>
    </source>
</evidence>
<keyword evidence="6" id="KW-0500">Molybdenum</keyword>
<feature type="signal peptide" evidence="15">
    <location>
        <begin position="1"/>
        <end position="33"/>
    </location>
</feature>
<dbReference type="Pfam" id="PF00384">
    <property type="entry name" value="Molybdopterin"/>
    <property type="match status" value="1"/>
</dbReference>
<dbReference type="FunFam" id="3.30.200.210:FF:000003">
    <property type="entry name" value="Formate dehydrogenase-N subunit alpha"/>
    <property type="match status" value="1"/>
</dbReference>
<dbReference type="GO" id="GO:0030151">
    <property type="term" value="F:molybdenum ion binding"/>
    <property type="evidence" value="ECO:0007669"/>
    <property type="project" value="TreeGrafter"/>
</dbReference>
<dbReference type="RefSeq" id="WP_072065790.1">
    <property type="nucleotide sequence ID" value="NZ_CGIG01000001.1"/>
</dbReference>
<dbReference type="InterPro" id="IPR006963">
    <property type="entry name" value="Mopterin_OxRdtase_4Fe-4S_dom"/>
</dbReference>
<evidence type="ECO:0000256" key="1">
    <source>
        <dbReference type="ARBA" id="ARBA00001942"/>
    </source>
</evidence>
<dbReference type="GO" id="GO:0009055">
    <property type="term" value="F:electron transfer activity"/>
    <property type="evidence" value="ECO:0007669"/>
    <property type="project" value="InterPro"/>
</dbReference>
<dbReference type="GO" id="GO:0043546">
    <property type="term" value="F:molybdopterin cofactor binding"/>
    <property type="evidence" value="ECO:0007669"/>
    <property type="project" value="InterPro"/>
</dbReference>
<keyword evidence="5" id="KW-0004">4Fe-4S</keyword>
<dbReference type="SUPFAM" id="SSF50692">
    <property type="entry name" value="ADC-like"/>
    <property type="match status" value="1"/>
</dbReference>
<dbReference type="PROSITE" id="PS51669">
    <property type="entry name" value="4FE4S_MOW_BIS_MGD"/>
    <property type="match status" value="1"/>
</dbReference>
<dbReference type="PROSITE" id="PS00551">
    <property type="entry name" value="MOLYBDOPTERIN_PROK_1"/>
    <property type="match status" value="1"/>
</dbReference>
<dbReference type="GO" id="GO:0036397">
    <property type="term" value="F:formate dehydrogenase (quinone) activity"/>
    <property type="evidence" value="ECO:0007669"/>
    <property type="project" value="UniProtKB-ARBA"/>
</dbReference>
<dbReference type="Pfam" id="PF01568">
    <property type="entry name" value="Molydop_binding"/>
    <property type="match status" value="1"/>
</dbReference>
<keyword evidence="13" id="KW-0411">Iron-sulfur</keyword>
<evidence type="ECO:0000256" key="10">
    <source>
        <dbReference type="ARBA" id="ARBA00022933"/>
    </source>
</evidence>
<comment type="cofactor">
    <cofactor evidence="2">
        <name>[4Fe-4S] cluster</name>
        <dbReference type="ChEBI" id="CHEBI:49883"/>
    </cofactor>
</comment>
<dbReference type="EC" id="1.2.1.2" evidence="17"/>